<feature type="transmembrane region" description="Helical" evidence="1">
    <location>
        <begin position="20"/>
        <end position="42"/>
    </location>
</feature>
<evidence type="ECO:0000256" key="1">
    <source>
        <dbReference type="SAM" id="Phobius"/>
    </source>
</evidence>
<evidence type="ECO:0000313" key="2">
    <source>
        <dbReference type="EMBL" id="SDR26456.1"/>
    </source>
</evidence>
<dbReference type="Proteomes" id="UP000183053">
    <property type="component" value="Unassembled WGS sequence"/>
</dbReference>
<name>A0A1H1HN15_9ACTN</name>
<protein>
    <recommendedName>
        <fullName evidence="4">Membrane domain of glycerophosphoryl diester phosphodiesterase</fullName>
    </recommendedName>
</protein>
<reference evidence="3" key="1">
    <citation type="submission" date="2016-10" db="EMBL/GenBank/DDBJ databases">
        <authorList>
            <person name="Varghese N."/>
            <person name="Submissions S."/>
        </authorList>
    </citation>
    <scope>NUCLEOTIDE SEQUENCE [LARGE SCALE GENOMIC DNA]</scope>
    <source>
        <strain evidence="3">DSM 44142</strain>
    </source>
</reference>
<sequence>MADIYRTSLAVLRHSPWPTVGIVAISLTIIAALGVLARMPLVHEARWTPGADRDVRQVLVTLGFYPAGTMLVTLVWMMVSVGATAIGSVAAYRYLAGERTSLRSAWARARPRFVAALGLGALDVVVVLAPILIAGAAAIALAVRTGPETARVTTTVLLVLAAGAVLAVLPALVIAGPMLVIEGLRPVDALWRALSLQRHDYWRLLARVICTYVILVTAASIVGLPFTIASMATRPEGDLAMQSLPSLVFGNIGWVLGQIVIMPFLIVTNAQFYADQVARSRLAEPAAG</sequence>
<keyword evidence="1" id="KW-1133">Transmembrane helix</keyword>
<dbReference type="EMBL" id="FNLF01000002">
    <property type="protein sequence ID" value="SDR26456.1"/>
    <property type="molecule type" value="Genomic_DNA"/>
</dbReference>
<proteinExistence type="predicted"/>
<keyword evidence="3" id="KW-1185">Reference proteome</keyword>
<feature type="transmembrane region" description="Helical" evidence="1">
    <location>
        <begin position="204"/>
        <end position="232"/>
    </location>
</feature>
<dbReference type="AlphaFoldDB" id="A0A1H1HN15"/>
<gene>
    <name evidence="2" type="ORF">SAMN04489765_4357</name>
</gene>
<keyword evidence="1" id="KW-0472">Membrane</keyword>
<accession>A0A1H1HN15</accession>
<keyword evidence="1" id="KW-0812">Transmembrane</keyword>
<feature type="transmembrane region" description="Helical" evidence="1">
    <location>
        <begin position="62"/>
        <end position="92"/>
    </location>
</feature>
<feature type="transmembrane region" description="Helical" evidence="1">
    <location>
        <begin position="113"/>
        <end position="143"/>
    </location>
</feature>
<evidence type="ECO:0008006" key="4">
    <source>
        <dbReference type="Google" id="ProtNLM"/>
    </source>
</evidence>
<dbReference type="STRING" id="47312.SAMN04489765_4357"/>
<feature type="transmembrane region" description="Helical" evidence="1">
    <location>
        <begin position="252"/>
        <end position="274"/>
    </location>
</feature>
<feature type="transmembrane region" description="Helical" evidence="1">
    <location>
        <begin position="155"/>
        <end position="184"/>
    </location>
</feature>
<evidence type="ECO:0000313" key="3">
    <source>
        <dbReference type="Proteomes" id="UP000183053"/>
    </source>
</evidence>
<organism evidence="2 3">
    <name type="scientific">Tsukamurella pulmonis</name>
    <dbReference type="NCBI Taxonomy" id="47312"/>
    <lineage>
        <taxon>Bacteria</taxon>
        <taxon>Bacillati</taxon>
        <taxon>Actinomycetota</taxon>
        <taxon>Actinomycetes</taxon>
        <taxon>Mycobacteriales</taxon>
        <taxon>Tsukamurellaceae</taxon>
        <taxon>Tsukamurella</taxon>
    </lineage>
</organism>